<evidence type="ECO:0000313" key="2">
    <source>
        <dbReference type="Proteomes" id="UP000276133"/>
    </source>
</evidence>
<organism evidence="1 2">
    <name type="scientific">Brachionus plicatilis</name>
    <name type="common">Marine rotifer</name>
    <name type="synonym">Brachionus muelleri</name>
    <dbReference type="NCBI Taxonomy" id="10195"/>
    <lineage>
        <taxon>Eukaryota</taxon>
        <taxon>Metazoa</taxon>
        <taxon>Spiralia</taxon>
        <taxon>Gnathifera</taxon>
        <taxon>Rotifera</taxon>
        <taxon>Eurotatoria</taxon>
        <taxon>Monogononta</taxon>
        <taxon>Pseudotrocha</taxon>
        <taxon>Ploima</taxon>
        <taxon>Brachionidae</taxon>
        <taxon>Brachionus</taxon>
    </lineage>
</organism>
<sequence>MDDFIYLKKEKFILAIEKPSVNCIADIKIFKLGNFSGRYILVEQFLFPDLSKEDIGVGKVTKKNFQYDRGVNLTLFDF</sequence>
<comment type="caution">
    <text evidence="1">The sequence shown here is derived from an EMBL/GenBank/DDBJ whole genome shotgun (WGS) entry which is preliminary data.</text>
</comment>
<keyword evidence="2" id="KW-1185">Reference proteome</keyword>
<evidence type="ECO:0000313" key="1">
    <source>
        <dbReference type="EMBL" id="RNA24875.1"/>
    </source>
</evidence>
<dbReference type="AlphaFoldDB" id="A0A3M7RNH2"/>
<proteinExistence type="predicted"/>
<accession>A0A3M7RNH2</accession>
<name>A0A3M7RNH2_BRAPC</name>
<reference evidence="1 2" key="1">
    <citation type="journal article" date="2018" name="Sci. Rep.">
        <title>Genomic signatures of local adaptation to the degree of environmental predictability in rotifers.</title>
        <authorList>
            <person name="Franch-Gras L."/>
            <person name="Hahn C."/>
            <person name="Garcia-Roger E.M."/>
            <person name="Carmona M.J."/>
            <person name="Serra M."/>
            <person name="Gomez A."/>
        </authorList>
    </citation>
    <scope>NUCLEOTIDE SEQUENCE [LARGE SCALE GENOMIC DNA]</scope>
    <source>
        <strain evidence="1">HYR1</strain>
    </source>
</reference>
<protein>
    <submittedName>
        <fullName evidence="1">Uncharacterized protein</fullName>
    </submittedName>
</protein>
<gene>
    <name evidence="1" type="ORF">BpHYR1_023487</name>
</gene>
<dbReference type="EMBL" id="REGN01003035">
    <property type="protein sequence ID" value="RNA24875.1"/>
    <property type="molecule type" value="Genomic_DNA"/>
</dbReference>
<feature type="non-terminal residue" evidence="1">
    <location>
        <position position="78"/>
    </location>
</feature>
<dbReference type="Proteomes" id="UP000276133">
    <property type="component" value="Unassembled WGS sequence"/>
</dbReference>